<dbReference type="EMBL" id="QQAV01000006">
    <property type="protein sequence ID" value="RDI23376.1"/>
    <property type="molecule type" value="Genomic_DNA"/>
</dbReference>
<dbReference type="InterPro" id="IPR050194">
    <property type="entry name" value="Glycosyltransferase_grp1"/>
</dbReference>
<dbReference type="OrthoDB" id="433681at2"/>
<protein>
    <submittedName>
        <fullName evidence="3">Glycosyltransferase-like protein</fullName>
    </submittedName>
</protein>
<gene>
    <name evidence="3" type="ORF">DFR41_10680</name>
</gene>
<sequence length="416" mass="44577">MPERQHVDQARAGLHVGLAMHSVLPRGGVIHTLELATALAQQGVAVTVFAPVEPGQILFRPLPDGLALRLQALPMPRPNGTLLADQVGERIAALRAALPAAAARAGVDVLHVQDSLNGAALAQRPPAMPWLRTVHHLDDFTDARLDAWQAMAWQRARAVCCVSDTWFDQLRARPEAPPVHRVFNGVDLQRFRPRPVAEDAAALSALTAAGLDDAPMLLALGGVEARKNSARLLRAFARLRREVPQAARARLLVAGGASLLQHGAEQQRWQAALADCGLDEGAGRPVWRTGPLPDAAIAALMRRARLLAMPSLYEGFGLVALEALACGTPVLVSRRAPFTEHLTGSPGVSWCEPEDEASVALGLARAWTQPRLPQPPAVCHTHSWARSARAHLQVYRQCLASTLSSLASQDPAPCLP</sequence>
<organism evidence="3 4">
    <name type="scientific">Pseudacidovorax intermedius</name>
    <dbReference type="NCBI Taxonomy" id="433924"/>
    <lineage>
        <taxon>Bacteria</taxon>
        <taxon>Pseudomonadati</taxon>
        <taxon>Pseudomonadota</taxon>
        <taxon>Betaproteobacteria</taxon>
        <taxon>Burkholderiales</taxon>
        <taxon>Comamonadaceae</taxon>
        <taxon>Pseudacidovorax</taxon>
    </lineage>
</organism>
<dbReference type="Pfam" id="PF00534">
    <property type="entry name" value="Glycos_transf_1"/>
    <property type="match status" value="1"/>
</dbReference>
<feature type="domain" description="Glycosyl transferase family 1" evidence="1">
    <location>
        <begin position="213"/>
        <end position="369"/>
    </location>
</feature>
<reference evidence="3 4" key="1">
    <citation type="submission" date="2018-07" db="EMBL/GenBank/DDBJ databases">
        <title>Genomic Encyclopedia of Type Strains, Phase IV (KMG-IV): sequencing the most valuable type-strain genomes for metagenomic binning, comparative biology and taxonomic classification.</title>
        <authorList>
            <person name="Goeker M."/>
        </authorList>
    </citation>
    <scope>NUCLEOTIDE SEQUENCE [LARGE SCALE GENOMIC DNA]</scope>
    <source>
        <strain evidence="3 4">DSM 21352</strain>
    </source>
</reference>
<evidence type="ECO:0000259" key="2">
    <source>
        <dbReference type="Pfam" id="PF13439"/>
    </source>
</evidence>
<dbReference type="InterPro" id="IPR001296">
    <property type="entry name" value="Glyco_trans_1"/>
</dbReference>
<dbReference type="GO" id="GO:0016757">
    <property type="term" value="F:glycosyltransferase activity"/>
    <property type="evidence" value="ECO:0007669"/>
    <property type="project" value="InterPro"/>
</dbReference>
<evidence type="ECO:0000313" key="4">
    <source>
        <dbReference type="Proteomes" id="UP000255265"/>
    </source>
</evidence>
<dbReference type="PANTHER" id="PTHR45947">
    <property type="entry name" value="SULFOQUINOVOSYL TRANSFERASE SQD2"/>
    <property type="match status" value="1"/>
</dbReference>
<feature type="domain" description="Glycosyltransferase subfamily 4-like N-terminal" evidence="2">
    <location>
        <begin position="26"/>
        <end position="190"/>
    </location>
</feature>
<keyword evidence="3" id="KW-0808">Transferase</keyword>
<dbReference type="PANTHER" id="PTHR45947:SF3">
    <property type="entry name" value="SULFOQUINOVOSYL TRANSFERASE SQD2"/>
    <property type="match status" value="1"/>
</dbReference>
<dbReference type="SUPFAM" id="SSF53756">
    <property type="entry name" value="UDP-Glycosyltransferase/glycogen phosphorylase"/>
    <property type="match status" value="1"/>
</dbReference>
<dbReference type="CDD" id="cd03801">
    <property type="entry name" value="GT4_PimA-like"/>
    <property type="match status" value="1"/>
</dbReference>
<dbReference type="AlphaFoldDB" id="A0A370FCC1"/>
<dbReference type="Pfam" id="PF13439">
    <property type="entry name" value="Glyco_transf_4"/>
    <property type="match status" value="1"/>
</dbReference>
<dbReference type="Gene3D" id="3.40.50.2000">
    <property type="entry name" value="Glycogen Phosphorylase B"/>
    <property type="match status" value="2"/>
</dbReference>
<keyword evidence="4" id="KW-1185">Reference proteome</keyword>
<dbReference type="InterPro" id="IPR023986">
    <property type="entry name" value="GlycosylTfrase_MSMEG0565"/>
</dbReference>
<proteinExistence type="predicted"/>
<comment type="caution">
    <text evidence="3">The sequence shown here is derived from an EMBL/GenBank/DDBJ whole genome shotgun (WGS) entry which is preliminary data.</text>
</comment>
<dbReference type="NCBIfam" id="TIGR04047">
    <property type="entry name" value="MSMEG_0565_glyc"/>
    <property type="match status" value="1"/>
</dbReference>
<evidence type="ECO:0000259" key="1">
    <source>
        <dbReference type="Pfam" id="PF00534"/>
    </source>
</evidence>
<dbReference type="Proteomes" id="UP000255265">
    <property type="component" value="Unassembled WGS sequence"/>
</dbReference>
<dbReference type="RefSeq" id="WP_114803440.1">
    <property type="nucleotide sequence ID" value="NZ_QQAV01000006.1"/>
</dbReference>
<name>A0A370FCC1_9BURK</name>
<accession>A0A370FCC1</accession>
<evidence type="ECO:0000313" key="3">
    <source>
        <dbReference type="EMBL" id="RDI23376.1"/>
    </source>
</evidence>
<dbReference type="InterPro" id="IPR028098">
    <property type="entry name" value="Glyco_trans_4-like_N"/>
</dbReference>